<gene>
    <name evidence="1" type="ORF">EYF80_016952</name>
</gene>
<accession>A0A4Z2I4Z1</accession>
<dbReference type="AlphaFoldDB" id="A0A4Z2I4Z1"/>
<protein>
    <submittedName>
        <fullName evidence="1">Uncharacterized protein</fullName>
    </submittedName>
</protein>
<dbReference type="Proteomes" id="UP000314294">
    <property type="component" value="Unassembled WGS sequence"/>
</dbReference>
<comment type="caution">
    <text evidence="1">The sequence shown here is derived from an EMBL/GenBank/DDBJ whole genome shotgun (WGS) entry which is preliminary data.</text>
</comment>
<reference evidence="1 2" key="1">
    <citation type="submission" date="2019-03" db="EMBL/GenBank/DDBJ databases">
        <title>First draft genome of Liparis tanakae, snailfish: a comprehensive survey of snailfish specific genes.</title>
        <authorList>
            <person name="Kim W."/>
            <person name="Song I."/>
            <person name="Jeong J.-H."/>
            <person name="Kim D."/>
            <person name="Kim S."/>
            <person name="Ryu S."/>
            <person name="Song J.Y."/>
            <person name="Lee S.K."/>
        </authorList>
    </citation>
    <scope>NUCLEOTIDE SEQUENCE [LARGE SCALE GENOMIC DNA]</scope>
    <source>
        <tissue evidence="1">Muscle</tissue>
    </source>
</reference>
<proteinExistence type="predicted"/>
<evidence type="ECO:0000313" key="1">
    <source>
        <dbReference type="EMBL" id="TNN72841.1"/>
    </source>
</evidence>
<evidence type="ECO:0000313" key="2">
    <source>
        <dbReference type="Proteomes" id="UP000314294"/>
    </source>
</evidence>
<keyword evidence="2" id="KW-1185">Reference proteome</keyword>
<name>A0A4Z2I4Z1_9TELE</name>
<dbReference type="EMBL" id="SRLO01000132">
    <property type="protein sequence ID" value="TNN72841.1"/>
    <property type="molecule type" value="Genomic_DNA"/>
</dbReference>
<organism evidence="1 2">
    <name type="scientific">Liparis tanakae</name>
    <name type="common">Tanaka's snailfish</name>
    <dbReference type="NCBI Taxonomy" id="230148"/>
    <lineage>
        <taxon>Eukaryota</taxon>
        <taxon>Metazoa</taxon>
        <taxon>Chordata</taxon>
        <taxon>Craniata</taxon>
        <taxon>Vertebrata</taxon>
        <taxon>Euteleostomi</taxon>
        <taxon>Actinopterygii</taxon>
        <taxon>Neopterygii</taxon>
        <taxon>Teleostei</taxon>
        <taxon>Neoteleostei</taxon>
        <taxon>Acanthomorphata</taxon>
        <taxon>Eupercaria</taxon>
        <taxon>Perciformes</taxon>
        <taxon>Cottioidei</taxon>
        <taxon>Cottales</taxon>
        <taxon>Liparidae</taxon>
        <taxon>Liparis</taxon>
    </lineage>
</organism>
<sequence length="67" mass="7669">MSLQTITGIRAHLSPRERTYTSPWDYRNVKPNLRLFVFEPRFDTLTLKSWFSALSPPCAGSPALQSN</sequence>